<keyword evidence="3" id="KW-0832">Ubl conjugation</keyword>
<proteinExistence type="inferred from homology"/>
<protein>
    <recommendedName>
        <fullName evidence="9">Transcription factor HY5</fullName>
    </recommendedName>
</protein>
<evidence type="ECO:0000256" key="7">
    <source>
        <dbReference type="ARBA" id="ARBA00023163"/>
    </source>
</evidence>
<dbReference type="SUPFAM" id="SSF57959">
    <property type="entry name" value="Leucine zipper domain"/>
    <property type="match status" value="1"/>
</dbReference>
<dbReference type="Gene3D" id="1.20.5.490">
    <property type="entry name" value="Single helix bin"/>
    <property type="match status" value="1"/>
</dbReference>
<dbReference type="InterPro" id="IPR004827">
    <property type="entry name" value="bZIP"/>
</dbReference>
<comment type="caution">
    <text evidence="14">The sequence shown here is derived from an EMBL/GenBank/DDBJ whole genome shotgun (WGS) entry which is preliminary data.</text>
</comment>
<organism evidence="14 15">
    <name type="scientific">Flemingia macrophylla</name>
    <dbReference type="NCBI Taxonomy" id="520843"/>
    <lineage>
        <taxon>Eukaryota</taxon>
        <taxon>Viridiplantae</taxon>
        <taxon>Streptophyta</taxon>
        <taxon>Embryophyta</taxon>
        <taxon>Tracheophyta</taxon>
        <taxon>Spermatophyta</taxon>
        <taxon>Magnoliopsida</taxon>
        <taxon>eudicotyledons</taxon>
        <taxon>Gunneridae</taxon>
        <taxon>Pentapetalae</taxon>
        <taxon>rosids</taxon>
        <taxon>fabids</taxon>
        <taxon>Fabales</taxon>
        <taxon>Fabaceae</taxon>
        <taxon>Papilionoideae</taxon>
        <taxon>50 kb inversion clade</taxon>
        <taxon>NPAAA clade</taxon>
        <taxon>indigoferoid/millettioid clade</taxon>
        <taxon>Phaseoleae</taxon>
        <taxon>Flemingia</taxon>
    </lineage>
</organism>
<dbReference type="AlphaFoldDB" id="A0ABD1L6U6"/>
<feature type="region of interest" description="Disordered" evidence="12">
    <location>
        <begin position="216"/>
        <end position="235"/>
    </location>
</feature>
<keyword evidence="4" id="KW-0805">Transcription regulation</keyword>
<gene>
    <name evidence="14" type="ORF">Fmac_028209</name>
</gene>
<name>A0ABD1L6U6_9FABA</name>
<evidence type="ECO:0000256" key="8">
    <source>
        <dbReference type="ARBA" id="ARBA00023242"/>
    </source>
</evidence>
<dbReference type="Pfam" id="PF00170">
    <property type="entry name" value="bZIP_1"/>
    <property type="match status" value="1"/>
</dbReference>
<dbReference type="InterPro" id="IPR046347">
    <property type="entry name" value="bZIP_sf"/>
</dbReference>
<dbReference type="FunFam" id="1.20.5.490:FF:000004">
    <property type="entry name" value="Transcription factor HY5"/>
    <property type="match status" value="1"/>
</dbReference>
<dbReference type="CDD" id="cd14704">
    <property type="entry name" value="bZIP_HY5-like"/>
    <property type="match status" value="1"/>
</dbReference>
<evidence type="ECO:0000313" key="14">
    <source>
        <dbReference type="EMBL" id="KAL2319240.1"/>
    </source>
</evidence>
<dbReference type="PANTHER" id="PTHR46714:SF5">
    <property type="entry name" value="TRANSCRIPTION FACTOR HY5-LIKE"/>
    <property type="match status" value="1"/>
</dbReference>
<dbReference type="EMBL" id="JBGMDY010000010">
    <property type="protein sequence ID" value="KAL2319240.1"/>
    <property type="molecule type" value="Genomic_DNA"/>
</dbReference>
<reference evidence="14 15" key="1">
    <citation type="submission" date="2024-08" db="EMBL/GenBank/DDBJ databases">
        <title>Insights into the chromosomal genome structure of Flemingia macrophylla.</title>
        <authorList>
            <person name="Ding Y."/>
            <person name="Zhao Y."/>
            <person name="Bi W."/>
            <person name="Wu M."/>
            <person name="Zhao G."/>
            <person name="Gong Y."/>
            <person name="Li W."/>
            <person name="Zhang P."/>
        </authorList>
    </citation>
    <scope>NUCLEOTIDE SEQUENCE [LARGE SCALE GENOMIC DNA]</scope>
    <source>
        <strain evidence="14">DYQJB</strain>
        <tissue evidence="14">Leaf</tissue>
    </source>
</reference>
<keyword evidence="6" id="KW-0010">Activator</keyword>
<evidence type="ECO:0000256" key="5">
    <source>
        <dbReference type="ARBA" id="ARBA00023125"/>
    </source>
</evidence>
<keyword evidence="10" id="KW-0607">Phytochrome signaling pathway</keyword>
<keyword evidence="11" id="KW-0175">Coiled coil</keyword>
<feature type="region of interest" description="Disordered" evidence="12">
    <location>
        <begin position="136"/>
        <end position="155"/>
    </location>
</feature>
<dbReference type="GO" id="GO:0009585">
    <property type="term" value="P:red, far-red light phototransduction"/>
    <property type="evidence" value="ECO:0007669"/>
    <property type="project" value="UniProtKB-KW"/>
</dbReference>
<evidence type="ECO:0000256" key="2">
    <source>
        <dbReference type="ARBA" id="ARBA00007163"/>
    </source>
</evidence>
<dbReference type="GO" id="GO:0003677">
    <property type="term" value="F:DNA binding"/>
    <property type="evidence" value="ECO:0007669"/>
    <property type="project" value="UniProtKB-KW"/>
</dbReference>
<dbReference type="SMART" id="SM00338">
    <property type="entry name" value="BRLZ"/>
    <property type="match status" value="1"/>
</dbReference>
<evidence type="ECO:0000256" key="12">
    <source>
        <dbReference type="SAM" id="MobiDB-lite"/>
    </source>
</evidence>
<keyword evidence="7" id="KW-0804">Transcription</keyword>
<keyword evidence="8" id="KW-0539">Nucleus</keyword>
<feature type="domain" description="BZIP" evidence="13">
    <location>
        <begin position="154"/>
        <end position="217"/>
    </location>
</feature>
<evidence type="ECO:0000256" key="6">
    <source>
        <dbReference type="ARBA" id="ARBA00023159"/>
    </source>
</evidence>
<feature type="coiled-coil region" evidence="11">
    <location>
        <begin position="168"/>
        <end position="206"/>
    </location>
</feature>
<feature type="region of interest" description="Disordered" evidence="12">
    <location>
        <begin position="38"/>
        <end position="62"/>
    </location>
</feature>
<dbReference type="PROSITE" id="PS00036">
    <property type="entry name" value="BZIP_BASIC"/>
    <property type="match status" value="1"/>
</dbReference>
<dbReference type="GO" id="GO:0005634">
    <property type="term" value="C:nucleus"/>
    <property type="evidence" value="ECO:0007669"/>
    <property type="project" value="UniProtKB-SubCell"/>
</dbReference>
<dbReference type="InterPro" id="IPR044280">
    <property type="entry name" value="Hac1/HY5"/>
</dbReference>
<accession>A0ABD1L6U6</accession>
<evidence type="ECO:0000256" key="1">
    <source>
        <dbReference type="ARBA" id="ARBA00004123"/>
    </source>
</evidence>
<evidence type="ECO:0000313" key="15">
    <source>
        <dbReference type="Proteomes" id="UP001603857"/>
    </source>
</evidence>
<evidence type="ECO:0000256" key="11">
    <source>
        <dbReference type="SAM" id="Coils"/>
    </source>
</evidence>
<evidence type="ECO:0000256" key="3">
    <source>
        <dbReference type="ARBA" id="ARBA00022843"/>
    </source>
</evidence>
<comment type="subcellular location">
    <subcellularLocation>
        <location evidence="1">Nucleus</location>
    </subcellularLocation>
</comment>
<evidence type="ECO:0000259" key="13">
    <source>
        <dbReference type="PROSITE" id="PS50217"/>
    </source>
</evidence>
<keyword evidence="15" id="KW-1185">Reference proteome</keyword>
<comment type="similarity">
    <text evidence="2">Belongs to the bZIP family.</text>
</comment>
<evidence type="ECO:0000256" key="9">
    <source>
        <dbReference type="ARBA" id="ARBA00070194"/>
    </source>
</evidence>
<dbReference type="PANTHER" id="PTHR46714">
    <property type="entry name" value="TRANSCRIPTIONAL ACTIVATOR HAC1"/>
    <property type="match status" value="1"/>
</dbReference>
<dbReference type="PROSITE" id="PS50217">
    <property type="entry name" value="BZIP"/>
    <property type="match status" value="1"/>
</dbReference>
<feature type="compositionally biased region" description="Basic and acidic residues" evidence="12">
    <location>
        <begin position="219"/>
        <end position="235"/>
    </location>
</feature>
<evidence type="ECO:0000256" key="10">
    <source>
        <dbReference type="ARBA" id="ARBA00084091"/>
    </source>
</evidence>
<keyword evidence="5" id="KW-0238">DNA-binding</keyword>
<evidence type="ECO:0000256" key="4">
    <source>
        <dbReference type="ARBA" id="ARBA00023015"/>
    </source>
</evidence>
<sequence length="235" mass="27063">MRWFHQRIKSHGPILHTYIHIFSILKKSLRFEKEQRAATLQSKRERKKMSLPRPSEDKAPSQLKEAAAAAASSSSSWNRLQTYPPLTLQNKSSKIEDSDEDMFTVPDVEGTPTSVHSAVTLTNSTLNQCNVTDPQFQTAFPGKRRRGRNPADKEHRRLKRLLRNRVSAQQARERKKVYVNDLESKAKELQDKNAILEERISTLTNENTMLRKVLMNARPKVDDSNEQKQDQLSKS</sequence>
<dbReference type="Proteomes" id="UP001603857">
    <property type="component" value="Unassembled WGS sequence"/>
</dbReference>